<keyword evidence="15" id="KW-1185">Reference proteome</keyword>
<dbReference type="InterPro" id="IPR005759">
    <property type="entry name" value="Nth"/>
</dbReference>
<comment type="catalytic activity">
    <reaction evidence="12">
        <text>2'-deoxyribonucleotide-(2'-deoxyribose 5'-phosphate)-2'-deoxyribonucleotide-DNA = a 3'-end 2'-deoxyribonucleotide-(2,3-dehydro-2,3-deoxyribose 5'-phosphate)-DNA + a 5'-end 5'-phospho-2'-deoxyribonucleoside-DNA + H(+)</text>
        <dbReference type="Rhea" id="RHEA:66592"/>
        <dbReference type="Rhea" id="RHEA-COMP:13180"/>
        <dbReference type="Rhea" id="RHEA-COMP:16897"/>
        <dbReference type="Rhea" id="RHEA-COMP:17067"/>
        <dbReference type="ChEBI" id="CHEBI:15378"/>
        <dbReference type="ChEBI" id="CHEBI:136412"/>
        <dbReference type="ChEBI" id="CHEBI:157695"/>
        <dbReference type="ChEBI" id="CHEBI:167181"/>
        <dbReference type="EC" id="4.2.99.18"/>
    </reaction>
</comment>
<dbReference type="Proteomes" id="UP000000442">
    <property type="component" value="Chromosome"/>
</dbReference>
<dbReference type="GO" id="GO:0006285">
    <property type="term" value="P:base-excision repair, AP site formation"/>
    <property type="evidence" value="ECO:0007669"/>
    <property type="project" value="TreeGrafter"/>
</dbReference>
<evidence type="ECO:0000256" key="12">
    <source>
        <dbReference type="HAMAP-Rule" id="MF_00942"/>
    </source>
</evidence>
<evidence type="ECO:0000256" key="2">
    <source>
        <dbReference type="ARBA" id="ARBA00022485"/>
    </source>
</evidence>
<dbReference type="KEGG" id="dat:HRM2_46220"/>
<feature type="binding site" evidence="12">
    <location>
        <position position="199"/>
    </location>
    <ligand>
        <name>[4Fe-4S] cluster</name>
        <dbReference type="ChEBI" id="CHEBI:49883"/>
    </ligand>
</feature>
<keyword evidence="5 12" id="KW-0378">Hydrolase</keyword>
<dbReference type="eggNOG" id="COG0177">
    <property type="taxonomic scope" value="Bacteria"/>
</dbReference>
<keyword evidence="6 12" id="KW-0408">Iron</keyword>
<dbReference type="GO" id="GO:0003677">
    <property type="term" value="F:DNA binding"/>
    <property type="evidence" value="ECO:0007669"/>
    <property type="project" value="UniProtKB-UniRule"/>
</dbReference>
<dbReference type="PROSITE" id="PS00764">
    <property type="entry name" value="ENDONUCLEASE_III_1"/>
    <property type="match status" value="1"/>
</dbReference>
<feature type="binding site" evidence="12">
    <location>
        <position position="196"/>
    </location>
    <ligand>
        <name>[4Fe-4S] cluster</name>
        <dbReference type="ChEBI" id="CHEBI:49883"/>
    </ligand>
</feature>
<dbReference type="CDD" id="cd00056">
    <property type="entry name" value="ENDO3c"/>
    <property type="match status" value="1"/>
</dbReference>
<dbReference type="HOGENOM" id="CLU_012862_3_3_7"/>
<evidence type="ECO:0000256" key="8">
    <source>
        <dbReference type="ARBA" id="ARBA00023125"/>
    </source>
</evidence>
<dbReference type="PIRSF" id="PIRSF001435">
    <property type="entry name" value="Nth"/>
    <property type="match status" value="1"/>
</dbReference>
<dbReference type="InterPro" id="IPR004036">
    <property type="entry name" value="Endonuclease-III-like_CS2"/>
</dbReference>
<dbReference type="InterPro" id="IPR023170">
    <property type="entry name" value="HhH_base_excis_C"/>
</dbReference>
<dbReference type="Gene3D" id="1.10.1670.10">
    <property type="entry name" value="Helix-hairpin-Helix base-excision DNA repair enzymes (C-terminal)"/>
    <property type="match status" value="1"/>
</dbReference>
<comment type="similarity">
    <text evidence="1 12">Belongs to the Nth/MutY family.</text>
</comment>
<dbReference type="Gene3D" id="1.10.340.30">
    <property type="entry name" value="Hypothetical protein, domain 2"/>
    <property type="match status" value="1"/>
</dbReference>
<dbReference type="NCBIfam" id="TIGR01083">
    <property type="entry name" value="nth"/>
    <property type="match status" value="1"/>
</dbReference>
<evidence type="ECO:0000256" key="3">
    <source>
        <dbReference type="ARBA" id="ARBA00022723"/>
    </source>
</evidence>
<dbReference type="EMBL" id="CP001087">
    <property type="protein sequence ID" value="ACN17678.1"/>
    <property type="molecule type" value="Genomic_DNA"/>
</dbReference>
<evidence type="ECO:0000256" key="5">
    <source>
        <dbReference type="ARBA" id="ARBA00022801"/>
    </source>
</evidence>
<dbReference type="GO" id="GO:0051539">
    <property type="term" value="F:4 iron, 4 sulfur cluster binding"/>
    <property type="evidence" value="ECO:0007669"/>
    <property type="project" value="UniProtKB-UniRule"/>
</dbReference>
<evidence type="ECO:0000256" key="1">
    <source>
        <dbReference type="ARBA" id="ARBA00008343"/>
    </source>
</evidence>
<keyword evidence="4 12" id="KW-0227">DNA damage</keyword>
<dbReference type="Pfam" id="PF00633">
    <property type="entry name" value="HHH"/>
    <property type="match status" value="1"/>
</dbReference>
<dbReference type="OrthoDB" id="9800977at2"/>
<dbReference type="InterPro" id="IPR003265">
    <property type="entry name" value="HhH-GPD_domain"/>
</dbReference>
<dbReference type="InterPro" id="IPR011257">
    <property type="entry name" value="DNA_glycosylase"/>
</dbReference>
<dbReference type="FunFam" id="1.10.340.30:FF:000001">
    <property type="entry name" value="Endonuclease III"/>
    <property type="match status" value="1"/>
</dbReference>
<feature type="binding site" evidence="12">
    <location>
        <position position="205"/>
    </location>
    <ligand>
        <name>[4Fe-4S] cluster</name>
        <dbReference type="ChEBI" id="CHEBI:49883"/>
    </ligand>
</feature>
<evidence type="ECO:0000256" key="10">
    <source>
        <dbReference type="ARBA" id="ARBA00023239"/>
    </source>
</evidence>
<name>C0QG99_DESAH</name>
<accession>C0QG99</accession>
<dbReference type="PANTHER" id="PTHR10359">
    <property type="entry name" value="A/G-SPECIFIC ADENINE GLYCOSYLASE/ENDONUCLEASE III"/>
    <property type="match status" value="1"/>
</dbReference>
<keyword evidence="14" id="KW-0255">Endonuclease</keyword>
<reference evidence="14 15" key="1">
    <citation type="journal article" date="2009" name="Environ. Microbiol.">
        <title>Genome sequence of Desulfobacterium autotrophicum HRM2, a marine sulfate reducer oxidizing organic carbon completely to carbon dioxide.</title>
        <authorList>
            <person name="Strittmatter A.W."/>
            <person name="Liesegang H."/>
            <person name="Rabus R."/>
            <person name="Decker I."/>
            <person name="Amann J."/>
            <person name="Andres S."/>
            <person name="Henne A."/>
            <person name="Fricke W.F."/>
            <person name="Martinez-Arias R."/>
            <person name="Bartels D."/>
            <person name="Goesmann A."/>
            <person name="Krause L."/>
            <person name="Puehler A."/>
            <person name="Klenk H.P."/>
            <person name="Richter M."/>
            <person name="Schuler M."/>
            <person name="Gloeckner F.O."/>
            <person name="Meyerdierks A."/>
            <person name="Gottschalk G."/>
            <person name="Amann R."/>
        </authorList>
    </citation>
    <scope>NUCLEOTIDE SEQUENCE [LARGE SCALE GENOMIC DNA]</scope>
    <source>
        <strain evidence="15">ATCC 43914 / DSM 3382 / HRM2</strain>
    </source>
</reference>
<gene>
    <name evidence="12" type="primary">nth</name>
    <name evidence="14" type="ordered locus">HRM2_46220</name>
</gene>
<keyword evidence="2 12" id="KW-0004">4Fe-4S</keyword>
<evidence type="ECO:0000256" key="11">
    <source>
        <dbReference type="ARBA" id="ARBA00023295"/>
    </source>
</evidence>
<dbReference type="InterPro" id="IPR000445">
    <property type="entry name" value="HhH_motif"/>
</dbReference>
<evidence type="ECO:0000259" key="13">
    <source>
        <dbReference type="SMART" id="SM00478"/>
    </source>
</evidence>
<dbReference type="GO" id="GO:0046872">
    <property type="term" value="F:metal ion binding"/>
    <property type="evidence" value="ECO:0007669"/>
    <property type="project" value="UniProtKB-KW"/>
</dbReference>
<comment type="cofactor">
    <cofactor evidence="12">
        <name>[4Fe-4S] cluster</name>
        <dbReference type="ChEBI" id="CHEBI:49883"/>
    </cofactor>
    <text evidence="12">Binds 1 [4Fe-4S] cluster.</text>
</comment>
<dbReference type="GO" id="GO:0140078">
    <property type="term" value="F:class I DNA-(apurinic or apyrimidinic site) endonuclease activity"/>
    <property type="evidence" value="ECO:0007669"/>
    <property type="project" value="UniProtKB-EC"/>
</dbReference>
<dbReference type="InterPro" id="IPR003651">
    <property type="entry name" value="Endonuclease3_FeS-loop_motif"/>
</dbReference>
<proteinExistence type="inferred from homology"/>
<evidence type="ECO:0000256" key="7">
    <source>
        <dbReference type="ARBA" id="ARBA00023014"/>
    </source>
</evidence>
<evidence type="ECO:0000313" key="15">
    <source>
        <dbReference type="Proteomes" id="UP000000442"/>
    </source>
</evidence>
<keyword evidence="7 12" id="KW-0411">Iron-sulfur</keyword>
<dbReference type="SMART" id="SM00478">
    <property type="entry name" value="ENDO3c"/>
    <property type="match status" value="1"/>
</dbReference>
<evidence type="ECO:0000256" key="6">
    <source>
        <dbReference type="ARBA" id="ARBA00023004"/>
    </source>
</evidence>
<keyword evidence="14" id="KW-0540">Nuclease</keyword>
<evidence type="ECO:0000256" key="4">
    <source>
        <dbReference type="ARBA" id="ARBA00022763"/>
    </source>
</evidence>
<dbReference type="InterPro" id="IPR004035">
    <property type="entry name" value="Endouclease-III_FeS-bd_BS"/>
</dbReference>
<keyword evidence="11 12" id="KW-0326">Glycosidase</keyword>
<dbReference type="SMART" id="SM00525">
    <property type="entry name" value="FES"/>
    <property type="match status" value="1"/>
</dbReference>
<dbReference type="FunFam" id="1.10.1670.10:FF:000001">
    <property type="entry name" value="Endonuclease III"/>
    <property type="match status" value="1"/>
</dbReference>
<comment type="function">
    <text evidence="12">DNA repair enzyme that has both DNA N-glycosylase activity and AP-lyase activity. The DNA N-glycosylase activity releases various damaged pyrimidines from DNA by cleaving the N-glycosidic bond, leaving an AP (apurinic/apyrimidinic) site. The AP-lyase activity cleaves the phosphodiester bond 3' to the AP site by a beta-elimination, leaving a 3'-terminal unsaturated sugar and a product with a terminal 5'-phosphate.</text>
</comment>
<dbReference type="GO" id="GO:0019104">
    <property type="term" value="F:DNA N-glycosylase activity"/>
    <property type="evidence" value="ECO:0007669"/>
    <property type="project" value="UniProtKB-UniRule"/>
</dbReference>
<feature type="domain" description="HhH-GPD" evidence="13">
    <location>
        <begin position="40"/>
        <end position="187"/>
    </location>
</feature>
<dbReference type="STRING" id="177437.HRM2_46220"/>
<keyword evidence="3 12" id="KW-0479">Metal-binding</keyword>
<dbReference type="Pfam" id="PF00730">
    <property type="entry name" value="HhH-GPD"/>
    <property type="match status" value="1"/>
</dbReference>
<keyword evidence="8 12" id="KW-0238">DNA-binding</keyword>
<dbReference type="PANTHER" id="PTHR10359:SF18">
    <property type="entry name" value="ENDONUCLEASE III"/>
    <property type="match status" value="1"/>
</dbReference>
<keyword evidence="10 12" id="KW-0456">Lyase</keyword>
<evidence type="ECO:0000313" key="14">
    <source>
        <dbReference type="EMBL" id="ACN17678.1"/>
    </source>
</evidence>
<dbReference type="EC" id="4.2.99.18" evidence="12"/>
<dbReference type="RefSeq" id="WP_015906392.1">
    <property type="nucleotide sequence ID" value="NC_012108.1"/>
</dbReference>
<evidence type="ECO:0000256" key="9">
    <source>
        <dbReference type="ARBA" id="ARBA00023204"/>
    </source>
</evidence>
<organism evidence="14 15">
    <name type="scientific">Desulforapulum autotrophicum (strain ATCC 43914 / DSM 3382 / VKM B-1955 / HRM2)</name>
    <name type="common">Desulfobacterium autotrophicum</name>
    <dbReference type="NCBI Taxonomy" id="177437"/>
    <lineage>
        <taxon>Bacteria</taxon>
        <taxon>Pseudomonadati</taxon>
        <taxon>Thermodesulfobacteriota</taxon>
        <taxon>Desulfobacteria</taxon>
        <taxon>Desulfobacterales</taxon>
        <taxon>Desulfobacteraceae</taxon>
        <taxon>Desulforapulum</taxon>
    </lineage>
</organism>
<dbReference type="HAMAP" id="MF_00942">
    <property type="entry name" value="Nth"/>
    <property type="match status" value="1"/>
</dbReference>
<sequence length="212" mass="23441">MEISTAYINTILRILKRQYPTVKTQLAHKTPFQLLVATILSAQCTDVQVNRVTPVLFDRFPTPDKLAGASLDEIKPIVFSTGFYNNKAKNIKACAQSIMTVHGGIVPTSMTALTGLPGVGRKTANLVRSVAFGMDTIVVDTHVYRVSRRLGLSKGLNPAKVESDLMAIIPQKSWNDLCLQMIYLGREFCDARKPLCRKCPLQEICPSNMKNS</sequence>
<feature type="binding site" evidence="12">
    <location>
        <position position="189"/>
    </location>
    <ligand>
        <name>[4Fe-4S] cluster</name>
        <dbReference type="ChEBI" id="CHEBI:49883"/>
    </ligand>
</feature>
<dbReference type="PROSITE" id="PS01155">
    <property type="entry name" value="ENDONUCLEASE_III_2"/>
    <property type="match status" value="1"/>
</dbReference>
<dbReference type="SUPFAM" id="SSF48150">
    <property type="entry name" value="DNA-glycosylase"/>
    <property type="match status" value="1"/>
</dbReference>
<protein>
    <recommendedName>
        <fullName evidence="12">Endonuclease III</fullName>
        <ecNumber evidence="12">4.2.99.18</ecNumber>
    </recommendedName>
    <alternativeName>
        <fullName evidence="12">DNA-(apurinic or apyrimidinic site) lyase</fullName>
    </alternativeName>
</protein>
<dbReference type="AlphaFoldDB" id="C0QG99"/>
<keyword evidence="9 12" id="KW-0234">DNA repair</keyword>